<dbReference type="RefSeq" id="WP_014388606.1">
    <property type="nucleotide sequence ID" value="NC_017025.1"/>
</dbReference>
<name>H8XST9_FLAIG</name>
<dbReference type="KEGG" id="fin:KQS_07650"/>
<dbReference type="Gene3D" id="3.30.2310.20">
    <property type="entry name" value="RelE-like"/>
    <property type="match status" value="1"/>
</dbReference>
<dbReference type="eggNOG" id="COG3668">
    <property type="taxonomic scope" value="Bacteria"/>
</dbReference>
<dbReference type="EMBL" id="HE774682">
    <property type="protein sequence ID" value="CCG53481.1"/>
    <property type="molecule type" value="Genomic_DNA"/>
</dbReference>
<dbReference type="Pfam" id="PF05016">
    <property type="entry name" value="ParE_toxin"/>
    <property type="match status" value="1"/>
</dbReference>
<dbReference type="InterPro" id="IPR007712">
    <property type="entry name" value="RelE/ParE_toxin"/>
</dbReference>
<reference evidence="3" key="2">
    <citation type="submission" date="2012-03" db="EMBL/GenBank/DDBJ databases">
        <title>Complete genome sequence of Flavobacterium indicum GPTSA100-9T, isolated from warm spring water.</title>
        <authorList>
            <person name="Barbier P."/>
            <person name="Houel A."/>
            <person name="Loux V."/>
            <person name="Poulain J."/>
            <person name="Bernardet J.-F."/>
            <person name="Touchon M."/>
            <person name="Duchaud E."/>
        </authorList>
    </citation>
    <scope>NUCLEOTIDE SEQUENCE [LARGE SCALE GENOMIC DNA]</scope>
    <source>
        <strain evidence="3">DSM 17447 / CIP 109464 / GPTSA100-9</strain>
    </source>
</reference>
<protein>
    <submittedName>
        <fullName evidence="2">Putative plasmid stabilization system protein</fullName>
    </submittedName>
</protein>
<evidence type="ECO:0000256" key="1">
    <source>
        <dbReference type="ARBA" id="ARBA00022649"/>
    </source>
</evidence>
<dbReference type="Proteomes" id="UP000007599">
    <property type="component" value="Chromosome I"/>
</dbReference>
<reference evidence="2 3" key="1">
    <citation type="journal article" date="2012" name="J. Bacteriol.">
        <title>Complete Genome Sequence of Flavobacterium indicum GPSTA100-9T, Isolated from Warm Spring Water.</title>
        <authorList>
            <person name="Barbier P."/>
            <person name="Houel A."/>
            <person name="Loux V."/>
            <person name="Poulain J."/>
            <person name="Bernardet J.F."/>
            <person name="Touchon M."/>
            <person name="Duchaud E."/>
        </authorList>
    </citation>
    <scope>NUCLEOTIDE SEQUENCE [LARGE SCALE GENOMIC DNA]</scope>
    <source>
        <strain evidence="3">DSM 17447 / CIP 109464 / GPTSA100-9</strain>
    </source>
</reference>
<proteinExistence type="predicted"/>
<evidence type="ECO:0000313" key="3">
    <source>
        <dbReference type="Proteomes" id="UP000007599"/>
    </source>
</evidence>
<sequence length="103" mass="12392">MTSQENTTYSIRFSDIADKEIEKAIEYYSSKSENGEYNFKLQLNQVLDTLELNPFFQFRYKKIRAIPFKTLPFLVFFEVYENENIVYIYSVFHTSQDPDKYPL</sequence>
<organism evidence="2 3">
    <name type="scientific">Flavobacterium indicum (strain DSM 17447 / CIP 109464 / GPTSA100-9)</name>
    <dbReference type="NCBI Taxonomy" id="1094466"/>
    <lineage>
        <taxon>Bacteria</taxon>
        <taxon>Pseudomonadati</taxon>
        <taxon>Bacteroidota</taxon>
        <taxon>Flavobacteriia</taxon>
        <taxon>Flavobacteriales</taxon>
        <taxon>Flavobacteriaceae</taxon>
        <taxon>Flavobacterium</taxon>
    </lineage>
</organism>
<keyword evidence="3" id="KW-1185">Reference proteome</keyword>
<keyword evidence="1" id="KW-1277">Toxin-antitoxin system</keyword>
<dbReference type="AlphaFoldDB" id="H8XST9"/>
<accession>H8XST9</accession>
<evidence type="ECO:0000313" key="2">
    <source>
        <dbReference type="EMBL" id="CCG53481.1"/>
    </source>
</evidence>
<dbReference type="HOGENOM" id="CLU_147162_7_1_10"/>
<dbReference type="OrthoDB" id="595476at2"/>
<dbReference type="STRING" id="1094466.KQS_07650"/>
<dbReference type="PATRIC" id="fig|1094466.5.peg.1503"/>
<dbReference type="InterPro" id="IPR035093">
    <property type="entry name" value="RelE/ParE_toxin_dom_sf"/>
</dbReference>
<gene>
    <name evidence="2" type="ordered locus">KQS_07650</name>
</gene>